<protein>
    <recommendedName>
        <fullName evidence="4">Peptide chain release factor 1</fullName>
    </recommendedName>
</protein>
<dbReference type="Proteomes" id="UP000274515">
    <property type="component" value="Unassembled WGS sequence"/>
</dbReference>
<accession>A0A426JZI3</accession>
<name>A0A426JZI3_9PSEU</name>
<dbReference type="InterPro" id="IPR040701">
    <property type="entry name" value="Bact_RF_family2"/>
</dbReference>
<gene>
    <name evidence="2" type="ORF">EIL87_06055</name>
</gene>
<evidence type="ECO:0008006" key="4">
    <source>
        <dbReference type="Google" id="ProtNLM"/>
    </source>
</evidence>
<proteinExistence type="predicted"/>
<evidence type="ECO:0000313" key="3">
    <source>
        <dbReference type="Proteomes" id="UP000274515"/>
    </source>
</evidence>
<dbReference type="EMBL" id="RSAA01000006">
    <property type="protein sequence ID" value="RRO18675.1"/>
    <property type="molecule type" value="Genomic_DNA"/>
</dbReference>
<sequence>MKLGFLQGVYEQQGPFATVYLDTSGDAEDAGKAIELRWRSAREQLSEAGADETTLQIIDEALQEPQRTSGNRGLVIVGNSDGVVFSDELPDRPGDFSDDELATYGPVPALFPYLRMRGTRIPHVIAVVDREGADITTVRATLASKTTEVEGDADLLHKSHTGGGAGSEQRQQNAVEENRKHNAGQVAEEISKRAAAINAEAIVLAGDPQQRQLVRQDIRKGLQPLVVETEAGHRDPNASEESLQQEVSETVGAVVDDRVQSVISDFERERGEHSRATEGWESTVAAVQRGQVETLLRAVPDASERPSTLHIGPSQADIATSESALTDMGVQGVQTAPADSALVRGLAGTDSALVLVDSEKVSLSGGIGAVLRYTEG</sequence>
<evidence type="ECO:0000313" key="2">
    <source>
        <dbReference type="EMBL" id="RRO18675.1"/>
    </source>
</evidence>
<comment type="caution">
    <text evidence="2">The sequence shown here is derived from an EMBL/GenBank/DDBJ whole genome shotgun (WGS) entry which is preliminary data.</text>
</comment>
<dbReference type="Pfam" id="PF18844">
    <property type="entry name" value="baeRF_family2"/>
    <property type="match status" value="1"/>
</dbReference>
<dbReference type="AlphaFoldDB" id="A0A426JZI3"/>
<evidence type="ECO:0000256" key="1">
    <source>
        <dbReference type="SAM" id="MobiDB-lite"/>
    </source>
</evidence>
<dbReference type="InterPro" id="IPR042226">
    <property type="entry name" value="eFR1_2_sf"/>
</dbReference>
<reference evidence="2 3" key="1">
    <citation type="submission" date="2018-11" db="EMBL/GenBank/DDBJ databases">
        <title>Saccharopolyspora rhizosphaerae sp. nov., an actinomycete isolated from rhizosphere soil in Thailand.</title>
        <authorList>
            <person name="Intra B."/>
            <person name="Euanorasetr J."/>
            <person name="Take A."/>
            <person name="Inahashi Y."/>
            <person name="Mori M."/>
            <person name="Panbangred W."/>
            <person name="Matsumoto A."/>
        </authorList>
    </citation>
    <scope>NUCLEOTIDE SEQUENCE [LARGE SCALE GENOMIC DNA]</scope>
    <source>
        <strain evidence="2 3">H219</strain>
    </source>
</reference>
<dbReference type="Gene3D" id="3.30.420.60">
    <property type="entry name" value="eRF1 domain 2"/>
    <property type="match status" value="1"/>
</dbReference>
<dbReference type="OrthoDB" id="5179393at2"/>
<feature type="region of interest" description="Disordered" evidence="1">
    <location>
        <begin position="156"/>
        <end position="183"/>
    </location>
</feature>
<organism evidence="2 3">
    <name type="scientific">Saccharopolyspora rhizosphaerae</name>
    <dbReference type="NCBI Taxonomy" id="2492662"/>
    <lineage>
        <taxon>Bacteria</taxon>
        <taxon>Bacillati</taxon>
        <taxon>Actinomycetota</taxon>
        <taxon>Actinomycetes</taxon>
        <taxon>Pseudonocardiales</taxon>
        <taxon>Pseudonocardiaceae</taxon>
        <taxon>Saccharopolyspora</taxon>
    </lineage>
</organism>
<keyword evidence="3" id="KW-1185">Reference proteome</keyword>